<evidence type="ECO:0000313" key="1">
    <source>
        <dbReference type="EMBL" id="KAK0054547.1"/>
    </source>
</evidence>
<accession>A0AAD8BI32</accession>
<dbReference type="AlphaFoldDB" id="A0AAD8BI32"/>
<gene>
    <name evidence="1" type="ORF">Bpfe_016123</name>
</gene>
<keyword evidence="2" id="KW-1185">Reference proteome</keyword>
<sequence>MLCRHTPPPKAAPPVATPSSLFPARPFLILPTSQLIPTPGIAAQQLCSRYCHAVPRSRENVILDQELKKQITYSRNPKGQKASINRK</sequence>
<name>A0AAD8BI32_BIOPF</name>
<reference evidence="1" key="1">
    <citation type="journal article" date="2023" name="PLoS Negl. Trop. Dis.">
        <title>A genome sequence for Biomphalaria pfeifferi, the major vector snail for the human-infecting parasite Schistosoma mansoni.</title>
        <authorList>
            <person name="Bu L."/>
            <person name="Lu L."/>
            <person name="Laidemitt M.R."/>
            <person name="Zhang S.M."/>
            <person name="Mutuku M."/>
            <person name="Mkoji G."/>
            <person name="Steinauer M."/>
            <person name="Loker E.S."/>
        </authorList>
    </citation>
    <scope>NUCLEOTIDE SEQUENCE</scope>
    <source>
        <strain evidence="1">KasaAsao</strain>
    </source>
</reference>
<protein>
    <submittedName>
        <fullName evidence="1">Uncharacterized protein</fullName>
    </submittedName>
</protein>
<comment type="caution">
    <text evidence="1">The sequence shown here is derived from an EMBL/GenBank/DDBJ whole genome shotgun (WGS) entry which is preliminary data.</text>
</comment>
<dbReference type="EMBL" id="JASAOG010000077">
    <property type="protein sequence ID" value="KAK0054547.1"/>
    <property type="molecule type" value="Genomic_DNA"/>
</dbReference>
<evidence type="ECO:0000313" key="2">
    <source>
        <dbReference type="Proteomes" id="UP001233172"/>
    </source>
</evidence>
<dbReference type="Proteomes" id="UP001233172">
    <property type="component" value="Unassembled WGS sequence"/>
</dbReference>
<proteinExistence type="predicted"/>
<organism evidence="1 2">
    <name type="scientific">Biomphalaria pfeifferi</name>
    <name type="common">Bloodfluke planorb</name>
    <name type="synonym">Freshwater snail</name>
    <dbReference type="NCBI Taxonomy" id="112525"/>
    <lineage>
        <taxon>Eukaryota</taxon>
        <taxon>Metazoa</taxon>
        <taxon>Spiralia</taxon>
        <taxon>Lophotrochozoa</taxon>
        <taxon>Mollusca</taxon>
        <taxon>Gastropoda</taxon>
        <taxon>Heterobranchia</taxon>
        <taxon>Euthyneura</taxon>
        <taxon>Panpulmonata</taxon>
        <taxon>Hygrophila</taxon>
        <taxon>Lymnaeoidea</taxon>
        <taxon>Planorbidae</taxon>
        <taxon>Biomphalaria</taxon>
    </lineage>
</organism>
<reference evidence="1" key="2">
    <citation type="submission" date="2023-04" db="EMBL/GenBank/DDBJ databases">
        <authorList>
            <person name="Bu L."/>
            <person name="Lu L."/>
            <person name="Laidemitt M.R."/>
            <person name="Zhang S.M."/>
            <person name="Mutuku M."/>
            <person name="Mkoji G."/>
            <person name="Steinauer M."/>
            <person name="Loker E.S."/>
        </authorList>
    </citation>
    <scope>NUCLEOTIDE SEQUENCE</scope>
    <source>
        <strain evidence="1">KasaAsao</strain>
        <tissue evidence="1">Whole Snail</tissue>
    </source>
</reference>